<dbReference type="AlphaFoldDB" id="A0A1M4VL20"/>
<feature type="transmembrane region" description="Helical" evidence="6">
    <location>
        <begin position="267"/>
        <end position="287"/>
    </location>
</feature>
<reference evidence="8" key="1">
    <citation type="submission" date="2016-11" db="EMBL/GenBank/DDBJ databases">
        <authorList>
            <person name="Varghese N."/>
            <person name="Submissions S."/>
        </authorList>
    </citation>
    <scope>NUCLEOTIDE SEQUENCE [LARGE SCALE GENOMIC DNA]</scope>
    <source>
        <strain evidence="8">DSM 18095</strain>
    </source>
</reference>
<feature type="transmembrane region" description="Helical" evidence="6">
    <location>
        <begin position="214"/>
        <end position="234"/>
    </location>
</feature>
<dbReference type="PANTHER" id="PTHR32196:SF63">
    <property type="entry name" value="INNER MEMBRANE ABC TRANSPORTER PERMEASE PROTEIN YJFF"/>
    <property type="match status" value="1"/>
</dbReference>
<keyword evidence="8" id="KW-1185">Reference proteome</keyword>
<feature type="transmembrane region" description="Helical" evidence="6">
    <location>
        <begin position="52"/>
        <end position="79"/>
    </location>
</feature>
<dbReference type="EMBL" id="FQTY01000005">
    <property type="protein sequence ID" value="SHE69577.1"/>
    <property type="molecule type" value="Genomic_DNA"/>
</dbReference>
<sequence>MDKDFKIALQPHMYRLLLLFTLFLMIIILSFISSHFLTFNNIKNILDQASLYIILSIGMTFVICSGGIDLSIGSVIALSSVVSAFAMKADFNVFIAIIMGLAAAMGAGVFNGYMVSFLKINPFITTLSTMSIIRGATLVITKGRPIYGFPKSFTYLGSGTIGFFNCPIIIAFLVTLIGIILLGKTRFGNYSISMGCNEEALRRNGVNTGKYKTLIYILCGLCSGIAGLIISARLNTAEPLAGMGYEMDAIAAVVLGGTDMQGGRGSVVDTFIACLILGVINNGLRILAISSNYQQLLTGIIILITVALSEYKQRKRIKME</sequence>
<evidence type="ECO:0000256" key="1">
    <source>
        <dbReference type="ARBA" id="ARBA00004651"/>
    </source>
</evidence>
<evidence type="ECO:0000313" key="8">
    <source>
        <dbReference type="Proteomes" id="UP000184114"/>
    </source>
</evidence>
<keyword evidence="5 6" id="KW-0472">Membrane</keyword>
<organism evidence="7 8">
    <name type="scientific">Tissierella praeacuta DSM 18095</name>
    <dbReference type="NCBI Taxonomy" id="1123404"/>
    <lineage>
        <taxon>Bacteria</taxon>
        <taxon>Bacillati</taxon>
        <taxon>Bacillota</taxon>
        <taxon>Tissierellia</taxon>
        <taxon>Tissierellales</taxon>
        <taxon>Tissierellaceae</taxon>
        <taxon>Tissierella</taxon>
    </lineage>
</organism>
<dbReference type="Pfam" id="PF02653">
    <property type="entry name" value="BPD_transp_2"/>
    <property type="match status" value="1"/>
</dbReference>
<dbReference type="Proteomes" id="UP000184114">
    <property type="component" value="Unassembled WGS sequence"/>
</dbReference>
<dbReference type="RefSeq" id="WP_072974943.1">
    <property type="nucleotide sequence ID" value="NZ_FQTY01000005.1"/>
</dbReference>
<evidence type="ECO:0000256" key="5">
    <source>
        <dbReference type="ARBA" id="ARBA00023136"/>
    </source>
</evidence>
<keyword evidence="4 6" id="KW-1133">Transmembrane helix</keyword>
<dbReference type="GO" id="GO:0022857">
    <property type="term" value="F:transmembrane transporter activity"/>
    <property type="evidence" value="ECO:0007669"/>
    <property type="project" value="InterPro"/>
</dbReference>
<dbReference type="CDD" id="cd06579">
    <property type="entry name" value="TM_PBP1_transp_AraH_like"/>
    <property type="match status" value="1"/>
</dbReference>
<dbReference type="PANTHER" id="PTHR32196">
    <property type="entry name" value="ABC TRANSPORTER PERMEASE PROTEIN YPHD-RELATED-RELATED"/>
    <property type="match status" value="1"/>
</dbReference>
<gene>
    <name evidence="7" type="ORF">SAMN02745784_01507</name>
</gene>
<evidence type="ECO:0000313" key="7">
    <source>
        <dbReference type="EMBL" id="SHE69577.1"/>
    </source>
</evidence>
<dbReference type="STRING" id="1123404.SAMN02745784_01507"/>
<evidence type="ECO:0000256" key="6">
    <source>
        <dbReference type="SAM" id="Phobius"/>
    </source>
</evidence>
<keyword evidence="3 6" id="KW-0812">Transmembrane</keyword>
<feature type="transmembrane region" description="Helical" evidence="6">
    <location>
        <begin position="120"/>
        <end position="141"/>
    </location>
</feature>
<comment type="subcellular location">
    <subcellularLocation>
        <location evidence="1">Cell membrane</location>
        <topology evidence="1">Multi-pass membrane protein</topology>
    </subcellularLocation>
</comment>
<feature type="transmembrane region" description="Helical" evidence="6">
    <location>
        <begin position="91"/>
        <end position="114"/>
    </location>
</feature>
<feature type="transmembrane region" description="Helical" evidence="6">
    <location>
        <begin position="153"/>
        <end position="182"/>
    </location>
</feature>
<proteinExistence type="predicted"/>
<protein>
    <submittedName>
        <fullName evidence="7">Monosaccharide ABC transporter membrane protein, CUT2 family</fullName>
    </submittedName>
</protein>
<keyword evidence="2" id="KW-1003">Cell membrane</keyword>
<evidence type="ECO:0000256" key="3">
    <source>
        <dbReference type="ARBA" id="ARBA00022692"/>
    </source>
</evidence>
<evidence type="ECO:0000256" key="4">
    <source>
        <dbReference type="ARBA" id="ARBA00022989"/>
    </source>
</evidence>
<feature type="transmembrane region" description="Helical" evidence="6">
    <location>
        <begin position="12"/>
        <end position="32"/>
    </location>
</feature>
<dbReference type="GeneID" id="90993764"/>
<dbReference type="GO" id="GO:0005886">
    <property type="term" value="C:plasma membrane"/>
    <property type="evidence" value="ECO:0007669"/>
    <property type="project" value="UniProtKB-SubCell"/>
</dbReference>
<dbReference type="InterPro" id="IPR001851">
    <property type="entry name" value="ABC_transp_permease"/>
</dbReference>
<evidence type="ECO:0000256" key="2">
    <source>
        <dbReference type="ARBA" id="ARBA00022475"/>
    </source>
</evidence>
<name>A0A1M4VL20_9FIRM</name>
<accession>A0A1M4VL20</accession>